<organism evidence="2 3">
    <name type="scientific">Alteromonas ponticola</name>
    <dbReference type="NCBI Taxonomy" id="2720613"/>
    <lineage>
        <taxon>Bacteria</taxon>
        <taxon>Pseudomonadati</taxon>
        <taxon>Pseudomonadota</taxon>
        <taxon>Gammaproteobacteria</taxon>
        <taxon>Alteromonadales</taxon>
        <taxon>Alteromonadaceae</taxon>
        <taxon>Alteromonas/Salinimonas group</taxon>
        <taxon>Alteromonas</taxon>
    </lineage>
</organism>
<dbReference type="Pfam" id="PF09537">
    <property type="entry name" value="DUF2383"/>
    <property type="match status" value="1"/>
</dbReference>
<evidence type="ECO:0000313" key="3">
    <source>
        <dbReference type="Proteomes" id="UP000709336"/>
    </source>
</evidence>
<protein>
    <submittedName>
        <fullName evidence="2">PA2169 family four-helix-bundle protein</fullName>
    </submittedName>
</protein>
<dbReference type="Proteomes" id="UP000709336">
    <property type="component" value="Unassembled WGS sequence"/>
</dbReference>
<dbReference type="EMBL" id="JAATNW010000007">
    <property type="protein sequence ID" value="NMH61230.1"/>
    <property type="molecule type" value="Genomic_DNA"/>
</dbReference>
<accession>A0ABX1R453</accession>
<sequence>MGHQAPDVKKISALIKVLNGGIEFYQEGVEKIKEANLKALFGQMIEEKQEAVASLQGFAVAEQGHTETQNDFGVEIRSMYTKLLGNFTSDMAHTYIEQLEEVEDKVLQSIDDALEVKQPTRCATELRRIRTRMQQCHDQMKWFKTESEKRRLSPALSRTS</sequence>
<gene>
    <name evidence="2" type="ORF">HCJ96_14455</name>
</gene>
<comment type="caution">
    <text evidence="2">The sequence shown here is derived from an EMBL/GenBank/DDBJ whole genome shotgun (WGS) entry which is preliminary data.</text>
</comment>
<keyword evidence="3" id="KW-1185">Reference proteome</keyword>
<dbReference type="InterPro" id="IPR012347">
    <property type="entry name" value="Ferritin-like"/>
</dbReference>
<dbReference type="InterPro" id="IPR019052">
    <property type="entry name" value="DUF2383"/>
</dbReference>
<dbReference type="InterPro" id="IPR011971">
    <property type="entry name" value="CHP02284"/>
</dbReference>
<name>A0ABX1R453_9ALTE</name>
<evidence type="ECO:0000259" key="1">
    <source>
        <dbReference type="Pfam" id="PF09537"/>
    </source>
</evidence>
<reference evidence="2 3" key="1">
    <citation type="submission" date="2020-03" db="EMBL/GenBank/DDBJ databases">
        <title>Alteromonas ponticola sp. nov., isolated from seawater.</title>
        <authorList>
            <person name="Yoon J.-H."/>
            <person name="Kim Y.-O."/>
        </authorList>
    </citation>
    <scope>NUCLEOTIDE SEQUENCE [LARGE SCALE GENOMIC DNA]</scope>
    <source>
        <strain evidence="2 3">MYP5</strain>
    </source>
</reference>
<evidence type="ECO:0000313" key="2">
    <source>
        <dbReference type="EMBL" id="NMH61230.1"/>
    </source>
</evidence>
<dbReference type="Gene3D" id="1.20.1260.10">
    <property type="match status" value="1"/>
</dbReference>
<proteinExistence type="predicted"/>
<feature type="domain" description="DUF2383" evidence="1">
    <location>
        <begin position="9"/>
        <end position="115"/>
    </location>
</feature>
<dbReference type="NCBIfam" id="TIGR02284">
    <property type="entry name" value="PA2169 family four-helix-bundle protein"/>
    <property type="match status" value="1"/>
</dbReference>